<accession>A0ABZ1CP58</accession>
<evidence type="ECO:0000313" key="3">
    <source>
        <dbReference type="Proteomes" id="UP001329825"/>
    </source>
</evidence>
<dbReference type="GeneID" id="87952457"/>
<feature type="region of interest" description="Disordered" evidence="1">
    <location>
        <begin position="332"/>
        <end position="420"/>
    </location>
</feature>
<protein>
    <recommendedName>
        <fullName evidence="4">F-box domain-containing protein</fullName>
    </recommendedName>
</protein>
<dbReference type="Proteomes" id="UP001329825">
    <property type="component" value="Chromosome 1"/>
</dbReference>
<proteinExistence type="predicted"/>
<feature type="compositionally biased region" description="Low complexity" evidence="1">
    <location>
        <begin position="16"/>
        <end position="32"/>
    </location>
</feature>
<reference evidence="2 3" key="1">
    <citation type="submission" date="2024-01" db="EMBL/GenBank/DDBJ databases">
        <title>Comparative genomics of Cryptococcus and Kwoniella reveals pathogenesis evolution and contrasting modes of karyotype evolution via chromosome fusion or intercentromeric recombination.</title>
        <authorList>
            <person name="Coelho M.A."/>
            <person name="David-Palma M."/>
            <person name="Shea T."/>
            <person name="Bowers K."/>
            <person name="McGinley-Smith S."/>
            <person name="Mohammad A.W."/>
            <person name="Gnirke A."/>
            <person name="Yurkov A.M."/>
            <person name="Nowrousian M."/>
            <person name="Sun S."/>
            <person name="Cuomo C.A."/>
            <person name="Heitman J."/>
        </authorList>
    </citation>
    <scope>NUCLEOTIDE SEQUENCE [LARGE SCALE GENOMIC DNA]</scope>
    <source>
        <strain evidence="2">CBS 11374</strain>
    </source>
</reference>
<sequence>MDVNPPPLDIGGSPQPTDTNSASTSNSPSELSSPPPTNEQERDGLRRSTRVTNKKTYLDANSTLSMMLQGSTVLDNCKTVAKRSTLSEDNDDIEYGKPAKKKSRSRKGKAQSTNKHMAGGCRKMKKSQKVNIEREKETGYGGWRDIPDWGDRADCPLFRLCDEVLDLCFGSNQDLSIRDYVALAGTCRFFRFSLNDNVWKEILWQHDDSTRCEKAGTSEGYKIFSRGIEDWRVDSSRIIGPENKPKGYWYPRAEKRDDWTKAEYVIYKSEQFIWRHQQKKESRTVTADYAKTASKARDRWIKSGEIPCPRYIYVGSSFRPVLSKFKGTKTIDENQIDSSKPASNQDTQMRDTSQIKSQGTSETLARNNSVTASQETGSQVPEEPTHILSIAEITRSLPPEDDWHTPDSEYGSDKEPDIKWSDVTGQRVPWDHYPSDHRKEAVEELEDHIFTKDAIREFKISKAELDPLDYVLPGSVRGRRSAAVEALAIRLHGGWDGHQAVLREAKDRAVKAGRAKQ</sequence>
<feature type="compositionally biased region" description="Polar residues" evidence="1">
    <location>
        <begin position="336"/>
        <end position="379"/>
    </location>
</feature>
<evidence type="ECO:0008006" key="4">
    <source>
        <dbReference type="Google" id="ProtNLM"/>
    </source>
</evidence>
<feature type="region of interest" description="Disordered" evidence="1">
    <location>
        <begin position="90"/>
        <end position="131"/>
    </location>
</feature>
<feature type="compositionally biased region" description="Basic and acidic residues" evidence="1">
    <location>
        <begin position="401"/>
        <end position="420"/>
    </location>
</feature>
<name>A0ABZ1CP58_9TREE</name>
<dbReference type="RefSeq" id="XP_062788161.1">
    <property type="nucleotide sequence ID" value="XM_062932110.1"/>
</dbReference>
<feature type="compositionally biased region" description="Basic residues" evidence="1">
    <location>
        <begin position="98"/>
        <end position="109"/>
    </location>
</feature>
<gene>
    <name evidence="2" type="ORF">IL334_000326</name>
</gene>
<dbReference type="EMBL" id="CP141881">
    <property type="protein sequence ID" value="WRT63421.1"/>
    <property type="molecule type" value="Genomic_DNA"/>
</dbReference>
<evidence type="ECO:0000256" key="1">
    <source>
        <dbReference type="SAM" id="MobiDB-lite"/>
    </source>
</evidence>
<feature type="region of interest" description="Disordered" evidence="1">
    <location>
        <begin position="1"/>
        <end position="57"/>
    </location>
</feature>
<organism evidence="2 3">
    <name type="scientific">Kwoniella shivajii</name>
    <dbReference type="NCBI Taxonomy" id="564305"/>
    <lineage>
        <taxon>Eukaryota</taxon>
        <taxon>Fungi</taxon>
        <taxon>Dikarya</taxon>
        <taxon>Basidiomycota</taxon>
        <taxon>Agaricomycotina</taxon>
        <taxon>Tremellomycetes</taxon>
        <taxon>Tremellales</taxon>
        <taxon>Cryptococcaceae</taxon>
        <taxon>Kwoniella</taxon>
    </lineage>
</organism>
<keyword evidence="3" id="KW-1185">Reference proteome</keyword>
<evidence type="ECO:0000313" key="2">
    <source>
        <dbReference type="EMBL" id="WRT63421.1"/>
    </source>
</evidence>